<protein>
    <submittedName>
        <fullName evidence="1">Uncharacterized protein</fullName>
    </submittedName>
</protein>
<evidence type="ECO:0000313" key="2">
    <source>
        <dbReference type="Proteomes" id="UP000448575"/>
    </source>
</evidence>
<organism evidence="1 2">
    <name type="scientific">Pseudoduganella guangdongensis</name>
    <dbReference type="NCBI Taxonomy" id="2692179"/>
    <lineage>
        <taxon>Bacteria</taxon>
        <taxon>Pseudomonadati</taxon>
        <taxon>Pseudomonadota</taxon>
        <taxon>Betaproteobacteria</taxon>
        <taxon>Burkholderiales</taxon>
        <taxon>Oxalobacteraceae</taxon>
        <taxon>Telluria group</taxon>
        <taxon>Pseudoduganella</taxon>
    </lineage>
</organism>
<proteinExistence type="predicted"/>
<evidence type="ECO:0000313" key="1">
    <source>
        <dbReference type="EMBL" id="MYN01780.1"/>
    </source>
</evidence>
<dbReference type="EMBL" id="WWCJ01000004">
    <property type="protein sequence ID" value="MYN01780.1"/>
    <property type="molecule type" value="Genomic_DNA"/>
</dbReference>
<reference evidence="1 2" key="1">
    <citation type="submission" date="2019-12" db="EMBL/GenBank/DDBJ databases">
        <title>Novel species isolated from a subtropical stream in China.</title>
        <authorList>
            <person name="Lu H."/>
        </authorList>
    </citation>
    <scope>NUCLEOTIDE SEQUENCE [LARGE SCALE GENOMIC DNA]</scope>
    <source>
        <strain evidence="1 2">DS3</strain>
    </source>
</reference>
<accession>A0A6N9HED6</accession>
<dbReference type="Proteomes" id="UP000448575">
    <property type="component" value="Unassembled WGS sequence"/>
</dbReference>
<name>A0A6N9HED6_9BURK</name>
<dbReference type="AlphaFoldDB" id="A0A6N9HED6"/>
<keyword evidence="2" id="KW-1185">Reference proteome</keyword>
<dbReference type="RefSeq" id="WP_161024788.1">
    <property type="nucleotide sequence ID" value="NZ_WWCJ01000004.1"/>
</dbReference>
<sequence length="99" mass="10776">MKLTPIGPIVAQDLKDSARATGKSFGSYLAQELENYMKLTPAERIREAVLKKLGLTEADLASMPPSARQGIEDKIGEMVKAMMAESTPKTRDDSSPPRV</sequence>
<comment type="caution">
    <text evidence="1">The sequence shown here is derived from an EMBL/GenBank/DDBJ whole genome shotgun (WGS) entry which is preliminary data.</text>
</comment>
<gene>
    <name evidence="1" type="ORF">GTP41_06670</name>
</gene>